<evidence type="ECO:0008006" key="3">
    <source>
        <dbReference type="Google" id="ProtNLM"/>
    </source>
</evidence>
<dbReference type="PANTHER" id="PTHR11439">
    <property type="entry name" value="GAG-POL-RELATED RETROTRANSPOSON"/>
    <property type="match status" value="1"/>
</dbReference>
<dbReference type="Proteomes" id="UP001172457">
    <property type="component" value="Chromosome 3"/>
</dbReference>
<protein>
    <recommendedName>
        <fullName evidence="3">Mitochondrial protein</fullName>
    </recommendedName>
</protein>
<dbReference type="PANTHER" id="PTHR11439:SF461">
    <property type="entry name" value="OS10G0432200 PROTEIN"/>
    <property type="match status" value="1"/>
</dbReference>
<reference evidence="1" key="1">
    <citation type="submission" date="2023-03" db="EMBL/GenBank/DDBJ databases">
        <title>Chromosome-scale reference genome and RAD-based genetic map of yellow starthistle (Centaurea solstitialis) reveal putative structural variation and QTLs associated with invader traits.</title>
        <authorList>
            <person name="Reatini B."/>
            <person name="Cang F.A."/>
            <person name="Jiang Q."/>
            <person name="Mckibben M.T.W."/>
            <person name="Barker M.S."/>
            <person name="Rieseberg L.H."/>
            <person name="Dlugosch K.M."/>
        </authorList>
    </citation>
    <scope>NUCLEOTIDE SEQUENCE</scope>
    <source>
        <strain evidence="1">CAN-66</strain>
        <tissue evidence="1">Leaf</tissue>
    </source>
</reference>
<accession>A0AA38TKK1</accession>
<evidence type="ECO:0000313" key="1">
    <source>
        <dbReference type="EMBL" id="KAJ9556510.1"/>
    </source>
</evidence>
<comment type="caution">
    <text evidence="1">The sequence shown here is derived from an EMBL/GenBank/DDBJ whole genome shotgun (WGS) entry which is preliminary data.</text>
</comment>
<dbReference type="EMBL" id="JARYMX010000003">
    <property type="protein sequence ID" value="KAJ9556510.1"/>
    <property type="molecule type" value="Genomic_DNA"/>
</dbReference>
<dbReference type="AlphaFoldDB" id="A0AA38TKK1"/>
<name>A0AA38TKK1_9ASTR</name>
<keyword evidence="2" id="KW-1185">Reference proteome</keyword>
<organism evidence="1 2">
    <name type="scientific">Centaurea solstitialis</name>
    <name type="common">yellow star-thistle</name>
    <dbReference type="NCBI Taxonomy" id="347529"/>
    <lineage>
        <taxon>Eukaryota</taxon>
        <taxon>Viridiplantae</taxon>
        <taxon>Streptophyta</taxon>
        <taxon>Embryophyta</taxon>
        <taxon>Tracheophyta</taxon>
        <taxon>Spermatophyta</taxon>
        <taxon>Magnoliopsida</taxon>
        <taxon>eudicotyledons</taxon>
        <taxon>Gunneridae</taxon>
        <taxon>Pentapetalae</taxon>
        <taxon>asterids</taxon>
        <taxon>campanulids</taxon>
        <taxon>Asterales</taxon>
        <taxon>Asteraceae</taxon>
        <taxon>Carduoideae</taxon>
        <taxon>Cardueae</taxon>
        <taxon>Centaureinae</taxon>
        <taxon>Centaurea</taxon>
    </lineage>
</organism>
<evidence type="ECO:0000313" key="2">
    <source>
        <dbReference type="Proteomes" id="UP001172457"/>
    </source>
</evidence>
<gene>
    <name evidence="1" type="ORF">OSB04_011124</name>
</gene>
<proteinExistence type="predicted"/>
<sequence length="131" mass="15225">MTDGGGRLWWRSEVGEEDGQRRSSEKMARVYRLTRLSEVNKRVPPGVLLSSCSFHIWLPIGPPLRDPTLYRRLVGSLVYLIVTHLDIAYTVHIVTQFMSAPCFDHYVVGLRIFRISKEQCFMDFISHPYRP</sequence>